<evidence type="ECO:0000313" key="1">
    <source>
        <dbReference type="EMBL" id="PKA57541.1"/>
    </source>
</evidence>
<dbReference type="EMBL" id="KZ451964">
    <property type="protein sequence ID" value="PKA57541.1"/>
    <property type="molecule type" value="Genomic_DNA"/>
</dbReference>
<proteinExistence type="predicted"/>
<sequence>MFLAFPGSRDVTRYVAGSNCDIRALCQHSFFLTKVLTGREDLKAACSTC</sequence>
<dbReference type="AlphaFoldDB" id="A0A2I0APR4"/>
<reference evidence="1 2" key="1">
    <citation type="journal article" date="2017" name="Nature">
        <title>The Apostasia genome and the evolution of orchids.</title>
        <authorList>
            <person name="Zhang G.Q."/>
            <person name="Liu K.W."/>
            <person name="Li Z."/>
            <person name="Lohaus R."/>
            <person name="Hsiao Y.Y."/>
            <person name="Niu S.C."/>
            <person name="Wang J.Y."/>
            <person name="Lin Y.C."/>
            <person name="Xu Q."/>
            <person name="Chen L.J."/>
            <person name="Yoshida K."/>
            <person name="Fujiwara S."/>
            <person name="Wang Z.W."/>
            <person name="Zhang Y.Q."/>
            <person name="Mitsuda N."/>
            <person name="Wang M."/>
            <person name="Liu G.H."/>
            <person name="Pecoraro L."/>
            <person name="Huang H.X."/>
            <person name="Xiao X.J."/>
            <person name="Lin M."/>
            <person name="Wu X.Y."/>
            <person name="Wu W.L."/>
            <person name="Chen Y.Y."/>
            <person name="Chang S.B."/>
            <person name="Sakamoto S."/>
            <person name="Ohme-Takagi M."/>
            <person name="Yagi M."/>
            <person name="Zeng S.J."/>
            <person name="Shen C.Y."/>
            <person name="Yeh C.M."/>
            <person name="Luo Y.B."/>
            <person name="Tsai W.C."/>
            <person name="Van de Peer Y."/>
            <person name="Liu Z.J."/>
        </authorList>
    </citation>
    <scope>NUCLEOTIDE SEQUENCE [LARGE SCALE GENOMIC DNA]</scope>
    <source>
        <strain evidence="2">cv. Shenzhen</strain>
        <tissue evidence="1">Stem</tissue>
    </source>
</reference>
<evidence type="ECO:0000313" key="2">
    <source>
        <dbReference type="Proteomes" id="UP000236161"/>
    </source>
</evidence>
<organism evidence="1 2">
    <name type="scientific">Apostasia shenzhenica</name>
    <dbReference type="NCBI Taxonomy" id="1088818"/>
    <lineage>
        <taxon>Eukaryota</taxon>
        <taxon>Viridiplantae</taxon>
        <taxon>Streptophyta</taxon>
        <taxon>Embryophyta</taxon>
        <taxon>Tracheophyta</taxon>
        <taxon>Spermatophyta</taxon>
        <taxon>Magnoliopsida</taxon>
        <taxon>Liliopsida</taxon>
        <taxon>Asparagales</taxon>
        <taxon>Orchidaceae</taxon>
        <taxon>Apostasioideae</taxon>
        <taxon>Apostasia</taxon>
    </lineage>
</organism>
<accession>A0A2I0APR4</accession>
<protein>
    <submittedName>
        <fullName evidence="1">Uncharacterized protein</fullName>
    </submittedName>
</protein>
<keyword evidence="2" id="KW-1185">Reference proteome</keyword>
<gene>
    <name evidence="1" type="ORF">AXF42_Ash020085</name>
</gene>
<dbReference type="Proteomes" id="UP000236161">
    <property type="component" value="Unassembled WGS sequence"/>
</dbReference>
<name>A0A2I0APR4_9ASPA</name>